<feature type="non-terminal residue" evidence="2">
    <location>
        <position position="1"/>
    </location>
</feature>
<accession>A0ABS8TC17</accession>
<dbReference type="Proteomes" id="UP000823775">
    <property type="component" value="Unassembled WGS sequence"/>
</dbReference>
<sequence>SPPLGASHIIATLTIAPSLSSSPPKGPTPSRAPCKMPLWEEEDEIEKEDPNLNPTKDAEIQATKLDFHA</sequence>
<reference evidence="2 3" key="1">
    <citation type="journal article" date="2021" name="BMC Genomics">
        <title>Datura genome reveals duplications of psychoactive alkaloid biosynthetic genes and high mutation rate following tissue culture.</title>
        <authorList>
            <person name="Rajewski A."/>
            <person name="Carter-House D."/>
            <person name="Stajich J."/>
            <person name="Litt A."/>
        </authorList>
    </citation>
    <scope>NUCLEOTIDE SEQUENCE [LARGE SCALE GENOMIC DNA]</scope>
    <source>
        <strain evidence="2">AR-01</strain>
    </source>
</reference>
<proteinExistence type="predicted"/>
<evidence type="ECO:0000256" key="1">
    <source>
        <dbReference type="SAM" id="MobiDB-lite"/>
    </source>
</evidence>
<evidence type="ECO:0000313" key="2">
    <source>
        <dbReference type="EMBL" id="MCD7468453.1"/>
    </source>
</evidence>
<dbReference type="EMBL" id="JACEIK010001337">
    <property type="protein sequence ID" value="MCD7468453.1"/>
    <property type="molecule type" value="Genomic_DNA"/>
</dbReference>
<protein>
    <submittedName>
        <fullName evidence="2">Uncharacterized protein</fullName>
    </submittedName>
</protein>
<keyword evidence="3" id="KW-1185">Reference proteome</keyword>
<feature type="region of interest" description="Disordered" evidence="1">
    <location>
        <begin position="15"/>
        <end position="69"/>
    </location>
</feature>
<organism evidence="2 3">
    <name type="scientific">Datura stramonium</name>
    <name type="common">Jimsonweed</name>
    <name type="synonym">Common thornapple</name>
    <dbReference type="NCBI Taxonomy" id="4076"/>
    <lineage>
        <taxon>Eukaryota</taxon>
        <taxon>Viridiplantae</taxon>
        <taxon>Streptophyta</taxon>
        <taxon>Embryophyta</taxon>
        <taxon>Tracheophyta</taxon>
        <taxon>Spermatophyta</taxon>
        <taxon>Magnoliopsida</taxon>
        <taxon>eudicotyledons</taxon>
        <taxon>Gunneridae</taxon>
        <taxon>Pentapetalae</taxon>
        <taxon>asterids</taxon>
        <taxon>lamiids</taxon>
        <taxon>Solanales</taxon>
        <taxon>Solanaceae</taxon>
        <taxon>Solanoideae</taxon>
        <taxon>Datureae</taxon>
        <taxon>Datura</taxon>
    </lineage>
</organism>
<evidence type="ECO:0000313" key="3">
    <source>
        <dbReference type="Proteomes" id="UP000823775"/>
    </source>
</evidence>
<comment type="caution">
    <text evidence="2">The sequence shown here is derived from an EMBL/GenBank/DDBJ whole genome shotgun (WGS) entry which is preliminary data.</text>
</comment>
<name>A0ABS8TC17_DATST</name>
<gene>
    <name evidence="2" type="ORF">HAX54_006652</name>
</gene>